<evidence type="ECO:0000313" key="1">
    <source>
        <dbReference type="EMBL" id="GKU89947.1"/>
    </source>
</evidence>
<keyword evidence="2" id="KW-1185">Reference proteome</keyword>
<organism evidence="1 2">
    <name type="scientific">Rubroshorea leprosula</name>
    <dbReference type="NCBI Taxonomy" id="152421"/>
    <lineage>
        <taxon>Eukaryota</taxon>
        <taxon>Viridiplantae</taxon>
        <taxon>Streptophyta</taxon>
        <taxon>Embryophyta</taxon>
        <taxon>Tracheophyta</taxon>
        <taxon>Spermatophyta</taxon>
        <taxon>Magnoliopsida</taxon>
        <taxon>eudicotyledons</taxon>
        <taxon>Gunneridae</taxon>
        <taxon>Pentapetalae</taxon>
        <taxon>rosids</taxon>
        <taxon>malvids</taxon>
        <taxon>Malvales</taxon>
        <taxon>Dipterocarpaceae</taxon>
        <taxon>Rubroshorea</taxon>
    </lineage>
</organism>
<protein>
    <submittedName>
        <fullName evidence="1">Uncharacterized protein</fullName>
    </submittedName>
</protein>
<gene>
    <name evidence="1" type="ORF">SLEP1_g4015</name>
</gene>
<dbReference type="Proteomes" id="UP001054252">
    <property type="component" value="Unassembled WGS sequence"/>
</dbReference>
<proteinExistence type="predicted"/>
<dbReference type="EMBL" id="BPVZ01000004">
    <property type="protein sequence ID" value="GKU89947.1"/>
    <property type="molecule type" value="Genomic_DNA"/>
</dbReference>
<reference evidence="1 2" key="1">
    <citation type="journal article" date="2021" name="Commun. Biol.">
        <title>The genome of Shorea leprosula (Dipterocarpaceae) highlights the ecological relevance of drought in aseasonal tropical rainforests.</title>
        <authorList>
            <person name="Ng K.K.S."/>
            <person name="Kobayashi M.J."/>
            <person name="Fawcett J.A."/>
            <person name="Hatakeyama M."/>
            <person name="Paape T."/>
            <person name="Ng C.H."/>
            <person name="Ang C.C."/>
            <person name="Tnah L.H."/>
            <person name="Lee C.T."/>
            <person name="Nishiyama T."/>
            <person name="Sese J."/>
            <person name="O'Brien M.J."/>
            <person name="Copetti D."/>
            <person name="Mohd Noor M.I."/>
            <person name="Ong R.C."/>
            <person name="Putra M."/>
            <person name="Sireger I.Z."/>
            <person name="Indrioko S."/>
            <person name="Kosugi Y."/>
            <person name="Izuno A."/>
            <person name="Isagi Y."/>
            <person name="Lee S.L."/>
            <person name="Shimizu K.K."/>
        </authorList>
    </citation>
    <scope>NUCLEOTIDE SEQUENCE [LARGE SCALE GENOMIC DNA]</scope>
    <source>
        <strain evidence="1">214</strain>
    </source>
</reference>
<comment type="caution">
    <text evidence="1">The sequence shown here is derived from an EMBL/GenBank/DDBJ whole genome shotgun (WGS) entry which is preliminary data.</text>
</comment>
<name>A0AAV5HMB7_9ROSI</name>
<evidence type="ECO:0000313" key="2">
    <source>
        <dbReference type="Proteomes" id="UP001054252"/>
    </source>
</evidence>
<dbReference type="AlphaFoldDB" id="A0AAV5HMB7"/>
<accession>A0AAV5HMB7</accession>
<sequence>MLYMELADATSLAFYTATAGGRIADLISFEHNECRLDR</sequence>